<sequence>MHGTARGDQAHGCPLKDWSHGQSSRHSYAASNLLRSYQHLLSRLEEHKLP</sequence>
<organism evidence="2">
    <name type="scientific">Arundo donax</name>
    <name type="common">Giant reed</name>
    <name type="synonym">Donax arundinaceus</name>
    <dbReference type="NCBI Taxonomy" id="35708"/>
    <lineage>
        <taxon>Eukaryota</taxon>
        <taxon>Viridiplantae</taxon>
        <taxon>Streptophyta</taxon>
        <taxon>Embryophyta</taxon>
        <taxon>Tracheophyta</taxon>
        <taxon>Spermatophyta</taxon>
        <taxon>Magnoliopsida</taxon>
        <taxon>Liliopsida</taxon>
        <taxon>Poales</taxon>
        <taxon>Poaceae</taxon>
        <taxon>PACMAD clade</taxon>
        <taxon>Arundinoideae</taxon>
        <taxon>Arundineae</taxon>
        <taxon>Arundo</taxon>
    </lineage>
</organism>
<dbReference type="EMBL" id="GBRH01202766">
    <property type="protein sequence ID" value="JAD95129.1"/>
    <property type="molecule type" value="Transcribed_RNA"/>
</dbReference>
<evidence type="ECO:0000256" key="1">
    <source>
        <dbReference type="SAM" id="MobiDB-lite"/>
    </source>
</evidence>
<accession>A0A0A9E316</accession>
<evidence type="ECO:0000313" key="2">
    <source>
        <dbReference type="EMBL" id="JAD95129.1"/>
    </source>
</evidence>
<reference evidence="2" key="2">
    <citation type="journal article" date="2015" name="Data Brief">
        <title>Shoot transcriptome of the giant reed, Arundo donax.</title>
        <authorList>
            <person name="Barrero R.A."/>
            <person name="Guerrero F.D."/>
            <person name="Moolhuijzen P."/>
            <person name="Goolsby J.A."/>
            <person name="Tidwell J."/>
            <person name="Bellgard S.E."/>
            <person name="Bellgard M.I."/>
        </authorList>
    </citation>
    <scope>NUCLEOTIDE SEQUENCE</scope>
    <source>
        <tissue evidence="2">Shoot tissue taken approximately 20 cm above the soil surface</tissue>
    </source>
</reference>
<protein>
    <submittedName>
        <fullName evidence="2">Pco079325</fullName>
    </submittedName>
</protein>
<name>A0A0A9E316_ARUDO</name>
<reference evidence="2" key="1">
    <citation type="submission" date="2014-09" db="EMBL/GenBank/DDBJ databases">
        <authorList>
            <person name="Magalhaes I.L.F."/>
            <person name="Oliveira U."/>
            <person name="Santos F.R."/>
            <person name="Vidigal T.H.D.A."/>
            <person name="Brescovit A.D."/>
            <person name="Santos A.J."/>
        </authorList>
    </citation>
    <scope>NUCLEOTIDE SEQUENCE</scope>
    <source>
        <tissue evidence="2">Shoot tissue taken approximately 20 cm above the soil surface</tissue>
    </source>
</reference>
<feature type="region of interest" description="Disordered" evidence="1">
    <location>
        <begin position="1"/>
        <end position="23"/>
    </location>
</feature>
<proteinExistence type="predicted"/>
<dbReference type="AlphaFoldDB" id="A0A0A9E316"/>